<dbReference type="AlphaFoldDB" id="A0A1X0DXV8"/>
<comment type="caution">
    <text evidence="2">The sequence shown here is derived from an EMBL/GenBank/DDBJ whole genome shotgun (WGS) entry which is preliminary data.</text>
</comment>
<proteinExistence type="predicted"/>
<dbReference type="RefSeq" id="WP_083082262.1">
    <property type="nucleotide sequence ID" value="NZ_MVHU01000034.1"/>
</dbReference>
<dbReference type="Proteomes" id="UP000192713">
    <property type="component" value="Unassembled WGS sequence"/>
</dbReference>
<dbReference type="InterPro" id="IPR056911">
    <property type="entry name" value="Phage_Znf_bind_put"/>
</dbReference>
<sequence>MSTDFWTTRRDSPKVQAALKVACKLCGAKAGDDCRSVGDARMALKAGVIHMVRVPDRVMGVKK</sequence>
<feature type="domain" description="DNA-binding phage zinc finger" evidence="1">
    <location>
        <begin position="12"/>
        <end position="54"/>
    </location>
</feature>
<dbReference type="EMBL" id="MVHU01000034">
    <property type="protein sequence ID" value="ORA77276.1"/>
    <property type="molecule type" value="Genomic_DNA"/>
</dbReference>
<protein>
    <recommendedName>
        <fullName evidence="1">DNA-binding phage zinc finger domain-containing protein</fullName>
    </recommendedName>
</protein>
<evidence type="ECO:0000259" key="1">
    <source>
        <dbReference type="Pfam" id="PF24623"/>
    </source>
</evidence>
<organism evidence="2 3">
    <name type="scientific">Mycolicibacter kumamotonensis</name>
    <dbReference type="NCBI Taxonomy" id="354243"/>
    <lineage>
        <taxon>Bacteria</taxon>
        <taxon>Bacillati</taxon>
        <taxon>Actinomycetota</taxon>
        <taxon>Actinomycetes</taxon>
        <taxon>Mycobacteriales</taxon>
        <taxon>Mycobacteriaceae</taxon>
        <taxon>Mycolicibacter</taxon>
    </lineage>
</organism>
<evidence type="ECO:0000313" key="3">
    <source>
        <dbReference type="Proteomes" id="UP000192713"/>
    </source>
</evidence>
<name>A0A1X0DXV8_9MYCO</name>
<accession>A0A1X0DXV8</accession>
<gene>
    <name evidence="2" type="ORF">BST28_18600</name>
</gene>
<reference evidence="2 3" key="1">
    <citation type="submission" date="2017-02" db="EMBL/GenBank/DDBJ databases">
        <title>The new phylogeny of genus Mycobacterium.</title>
        <authorList>
            <person name="Tortoli E."/>
            <person name="Trovato A."/>
            <person name="Cirillo D.M."/>
        </authorList>
    </citation>
    <scope>NUCLEOTIDE SEQUENCE [LARGE SCALE GENOMIC DNA]</scope>
    <source>
        <strain evidence="2 3">DSM 45093</strain>
    </source>
</reference>
<dbReference type="Pfam" id="PF24623">
    <property type="entry name" value="Phage_zn_bind_8"/>
    <property type="match status" value="1"/>
</dbReference>
<evidence type="ECO:0000313" key="2">
    <source>
        <dbReference type="EMBL" id="ORA77276.1"/>
    </source>
</evidence>